<accession>A0A4R7LC53</accession>
<dbReference type="SMART" id="SM00028">
    <property type="entry name" value="TPR"/>
    <property type="match status" value="2"/>
</dbReference>
<name>A0A4R7LC53_9RHOB</name>
<keyword evidence="2" id="KW-0201">Cytochrome c-type biogenesis</keyword>
<dbReference type="InterPro" id="IPR017560">
    <property type="entry name" value="Cyt_c_biogenesis_CcmI"/>
</dbReference>
<dbReference type="SUPFAM" id="SSF48452">
    <property type="entry name" value="TPR-like"/>
    <property type="match status" value="1"/>
</dbReference>
<evidence type="ECO:0000256" key="2">
    <source>
        <dbReference type="ARBA" id="ARBA00022748"/>
    </source>
</evidence>
<evidence type="ECO:0000313" key="5">
    <source>
        <dbReference type="Proteomes" id="UP000294563"/>
    </source>
</evidence>
<gene>
    <name evidence="4" type="ORF">BDE40_3546</name>
</gene>
<dbReference type="OrthoDB" id="9815847at2"/>
<dbReference type="NCBIfam" id="TIGR03142">
    <property type="entry name" value="cytochro_ccmI"/>
    <property type="match status" value="1"/>
</dbReference>
<keyword evidence="5" id="KW-1185">Reference proteome</keyword>
<dbReference type="Gene3D" id="1.25.40.10">
    <property type="entry name" value="Tetratricopeptide repeat domain"/>
    <property type="match status" value="2"/>
</dbReference>
<proteinExistence type="predicted"/>
<feature type="transmembrane region" description="Helical" evidence="3">
    <location>
        <begin position="6"/>
        <end position="22"/>
    </location>
</feature>
<dbReference type="InterPro" id="IPR019734">
    <property type="entry name" value="TPR_rpt"/>
</dbReference>
<keyword evidence="3" id="KW-0812">Transmembrane</keyword>
<dbReference type="AlphaFoldDB" id="A0A4R7LC53"/>
<dbReference type="GO" id="GO:0017004">
    <property type="term" value="P:cytochrome complex assembly"/>
    <property type="evidence" value="ECO:0007669"/>
    <property type="project" value="UniProtKB-KW"/>
</dbReference>
<organism evidence="4 5">
    <name type="scientific">Litoreibacter halocynthiae</name>
    <dbReference type="NCBI Taxonomy" id="1242689"/>
    <lineage>
        <taxon>Bacteria</taxon>
        <taxon>Pseudomonadati</taxon>
        <taxon>Pseudomonadota</taxon>
        <taxon>Alphaproteobacteria</taxon>
        <taxon>Rhodobacterales</taxon>
        <taxon>Roseobacteraceae</taxon>
        <taxon>Litoreibacter</taxon>
    </lineage>
</organism>
<evidence type="ECO:0000256" key="1">
    <source>
        <dbReference type="ARBA" id="ARBA00004196"/>
    </source>
</evidence>
<keyword evidence="3" id="KW-0472">Membrane</keyword>
<protein>
    <submittedName>
        <fullName evidence="4">Cytochrome c-type biogenesis protein CcmH</fullName>
    </submittedName>
</protein>
<dbReference type="InterPro" id="IPR051263">
    <property type="entry name" value="C-type_cytochrome_biogenesis"/>
</dbReference>
<dbReference type="PANTHER" id="PTHR47870:SF1">
    <property type="entry name" value="CYTOCHROME C-TYPE BIOGENESIS PROTEIN CCMH"/>
    <property type="match status" value="1"/>
</dbReference>
<dbReference type="InterPro" id="IPR011990">
    <property type="entry name" value="TPR-like_helical_dom_sf"/>
</dbReference>
<dbReference type="GO" id="GO:0030313">
    <property type="term" value="C:cell envelope"/>
    <property type="evidence" value="ECO:0007669"/>
    <property type="project" value="UniProtKB-SubCell"/>
</dbReference>
<dbReference type="Proteomes" id="UP000294563">
    <property type="component" value="Unassembled WGS sequence"/>
</dbReference>
<evidence type="ECO:0000313" key="4">
    <source>
        <dbReference type="EMBL" id="TDT72694.1"/>
    </source>
</evidence>
<reference evidence="4 5" key="1">
    <citation type="submission" date="2019-03" db="EMBL/GenBank/DDBJ databases">
        <title>Genomic Encyclopedia of Archaeal and Bacterial Type Strains, Phase II (KMG-II): from individual species to whole genera.</title>
        <authorList>
            <person name="Goeker M."/>
        </authorList>
    </citation>
    <scope>NUCLEOTIDE SEQUENCE [LARGE SCALE GENOMIC DNA]</scope>
    <source>
        <strain evidence="4 5">DSM 29467</strain>
    </source>
</reference>
<comment type="caution">
    <text evidence="4">The sequence shown here is derived from an EMBL/GenBank/DDBJ whole genome shotgun (WGS) entry which is preliminary data.</text>
</comment>
<comment type="subcellular location">
    <subcellularLocation>
        <location evidence="1">Cell envelope</location>
    </subcellularLocation>
</comment>
<dbReference type="EMBL" id="SOBH01000005">
    <property type="protein sequence ID" value="TDT72694.1"/>
    <property type="molecule type" value="Genomic_DNA"/>
</dbReference>
<dbReference type="PANTHER" id="PTHR47870">
    <property type="entry name" value="CYTOCHROME C-TYPE BIOGENESIS PROTEIN CCMH"/>
    <property type="match status" value="1"/>
</dbReference>
<feature type="transmembrane region" description="Helical" evidence="3">
    <location>
        <begin position="91"/>
        <end position="110"/>
    </location>
</feature>
<sequence>MIWSLFAVLSLVATILMGMPLLRRRQEVLASSNATPAVLLDQLDELNRDLDRGVISAAEAQAAEQELKQRILSEARKPESSKVRSVEDGRVALLLSAILVPVLALSYYAFNGSPEVSGIAFAKRTAERQEAAKIADLTDELSEKLASDPQGGPSEGWMLLGQTYSRMGRFVDAANAFNTVAKRPEANSAVFSMMAEALINEEQGVVTPRAEAAIDSAINLDPANPAAIFYKATALSQRGELRKAHDLLVARLDNADGFHPWMQSFLAEANRIGVEIGKAPLSMASFAPMPTDLGPTGEDIANAQDMTEEDRQAFIRSMVDRLATRLEDEPNDLDGWMRLGNAFSVLGDTSSAVNAFERAETLLLNVPESDQRRSVVANALSGLR</sequence>
<evidence type="ECO:0000256" key="3">
    <source>
        <dbReference type="SAM" id="Phobius"/>
    </source>
</evidence>
<keyword evidence="3" id="KW-1133">Transmembrane helix</keyword>